<gene>
    <name evidence="1" type="ORF">ZEAMMB73_Zm00001d032232</name>
</gene>
<accession>A0A1D6KPE4</accession>
<dbReference type="AlphaFoldDB" id="A0A1D6KPE4"/>
<sequence>MVAAAAAVRPVSFRRLGVLLRAPLPCGLTTSRVAAPFPRRTDSMKICQLQLTATRFSKQNNSGEDDELLSELKDKVAYKVIFLYANNLGTKNYDDVYYSGMQWRTSPLLPCMVLEQSSLSGYPWS</sequence>
<organism evidence="1">
    <name type="scientific">Zea mays</name>
    <name type="common">Maize</name>
    <dbReference type="NCBI Taxonomy" id="4577"/>
    <lineage>
        <taxon>Eukaryota</taxon>
        <taxon>Viridiplantae</taxon>
        <taxon>Streptophyta</taxon>
        <taxon>Embryophyta</taxon>
        <taxon>Tracheophyta</taxon>
        <taxon>Spermatophyta</taxon>
        <taxon>Magnoliopsida</taxon>
        <taxon>Liliopsida</taxon>
        <taxon>Poales</taxon>
        <taxon>Poaceae</taxon>
        <taxon>PACMAD clade</taxon>
        <taxon>Panicoideae</taxon>
        <taxon>Andropogonodae</taxon>
        <taxon>Andropogoneae</taxon>
        <taxon>Tripsacinae</taxon>
        <taxon>Zea</taxon>
    </lineage>
</organism>
<evidence type="ECO:0000313" key="1">
    <source>
        <dbReference type="EMBL" id="ONM04673.1"/>
    </source>
</evidence>
<reference evidence="1" key="1">
    <citation type="submission" date="2015-12" db="EMBL/GenBank/DDBJ databases">
        <title>Update maize B73 reference genome by single molecule sequencing technologies.</title>
        <authorList>
            <consortium name="Maize Genome Sequencing Project"/>
            <person name="Ware D."/>
        </authorList>
    </citation>
    <scope>NUCLEOTIDE SEQUENCE [LARGE SCALE GENOMIC DNA]</scope>
    <source>
        <tissue evidence="1">Seedling</tissue>
    </source>
</reference>
<proteinExistence type="predicted"/>
<protein>
    <submittedName>
        <fullName evidence="1">Threonine endopeptidase</fullName>
    </submittedName>
</protein>
<dbReference type="ExpressionAtlas" id="A0A1D6KPE4">
    <property type="expression patterns" value="baseline and differential"/>
</dbReference>
<dbReference type="EMBL" id="CM007647">
    <property type="protein sequence ID" value="ONM04675.1"/>
    <property type="molecule type" value="Genomic_DNA"/>
</dbReference>
<dbReference type="EMBL" id="CM007647">
    <property type="protein sequence ID" value="ONM04673.1"/>
    <property type="molecule type" value="Genomic_DNA"/>
</dbReference>
<name>A0A1D6KPE4_MAIZE</name>